<evidence type="ECO:0000256" key="7">
    <source>
        <dbReference type="ARBA" id="ARBA00022679"/>
    </source>
</evidence>
<dbReference type="UniPathway" id="UPA00143"/>
<sequence length="515" mass="59960">MECSDDKAFFDREDENSERRTPNYAILNEAEIRQRQEDDILSVSMAISEPRAAAIVLLRHFNWNLSKLFDKWFDDQDRVRASVGLFPIPITQFPSDHRLITCGICFENFHDTVAASCGHPFCRACWGRYIAKSISDDGPGCLLLRCPAPSCAAAVGEDMIGLLAADHADKEKYSRYLLRSYVEDNYRRRKIKWCPAPGCDYAVDCLDSVGFSKGFDVFCRCSYCFCWNCNEEAHRPVDCDTVAKWTLKNKDESENVNWILVNTKPCPQCQRPIEKSHGCNHMKCAAPCKYEFCWHCLGEWSAKTFHSCNQYLQEGANNDAEIERREIVKASLSKYTHYYERWAANLKSRQKAEEDLRMLQAKHLDKLSFNYGQHKPFLRFITEAWQQIIRCRRVLQWTYAYGYYFPEDQWAKKRFFEYLQGEAEYSLERLHDCSEKELEKYINGEGSVQDFIDYRGKLAELTSVIGNYFKNLVKALEDGLSEVEPRPWSCEVCSFANSFTMRCHMCFHCPTTVKM</sequence>
<comment type="cofactor">
    <cofactor evidence="2">
        <name>Zn(2+)</name>
        <dbReference type="ChEBI" id="CHEBI:29105"/>
    </cofactor>
</comment>
<dbReference type="InterPro" id="IPR045840">
    <property type="entry name" value="Ariadne"/>
</dbReference>
<keyword evidence="11" id="KW-0833">Ubl conjugation pathway</keyword>
<evidence type="ECO:0000256" key="1">
    <source>
        <dbReference type="ARBA" id="ARBA00001798"/>
    </source>
</evidence>
<comment type="function">
    <text evidence="3">Might act as an E3 ubiquitin-protein ligase, or as part of E3 complex, which accepts ubiquitin from specific E2 ubiquitin-conjugating enzymes and then transfers it to substrates.</text>
</comment>
<evidence type="ECO:0000256" key="8">
    <source>
        <dbReference type="ARBA" id="ARBA00022723"/>
    </source>
</evidence>
<dbReference type="FunFam" id="1.20.120.1750:FF:000027">
    <property type="entry name" value="RBR-type E3 ubiquitin transferase"/>
    <property type="match status" value="1"/>
</dbReference>
<feature type="domain" description="RING-type" evidence="15">
    <location>
        <begin position="98"/>
        <end position="312"/>
    </location>
</feature>
<dbReference type="EC" id="2.3.2.31" evidence="6"/>
<comment type="similarity">
    <text evidence="5">Belongs to the RBR family. Ariadne subfamily.</text>
</comment>
<dbReference type="KEGG" id="mnt:21404110"/>
<keyword evidence="10 13" id="KW-0863">Zinc-finger</keyword>
<evidence type="ECO:0000256" key="4">
    <source>
        <dbReference type="ARBA" id="ARBA00004906"/>
    </source>
</evidence>
<dbReference type="PROSITE" id="PS50089">
    <property type="entry name" value="ZF_RING_2"/>
    <property type="match status" value="1"/>
</dbReference>
<dbReference type="Pfam" id="PF13923">
    <property type="entry name" value="zf-C3HC4_2"/>
    <property type="match status" value="1"/>
</dbReference>
<comment type="catalytic activity">
    <reaction evidence="1">
        <text>[E2 ubiquitin-conjugating enzyme]-S-ubiquitinyl-L-cysteine + [acceptor protein]-L-lysine = [E2 ubiquitin-conjugating enzyme]-L-cysteine + [acceptor protein]-N(6)-ubiquitinyl-L-lysine.</text>
        <dbReference type="EC" id="2.3.2.31"/>
    </reaction>
</comment>
<dbReference type="GO" id="GO:0016567">
    <property type="term" value="P:protein ubiquitination"/>
    <property type="evidence" value="ECO:0007669"/>
    <property type="project" value="UniProtKB-UniPathway"/>
</dbReference>
<name>W9RSZ8_9ROSA</name>
<reference evidence="17" key="1">
    <citation type="submission" date="2013-01" db="EMBL/GenBank/DDBJ databases">
        <title>Draft Genome Sequence of a Mulberry Tree, Morus notabilis C.K. Schneid.</title>
        <authorList>
            <person name="He N."/>
            <person name="Zhao S."/>
        </authorList>
    </citation>
    <scope>NUCLEOTIDE SEQUENCE</scope>
</reference>
<dbReference type="eggNOG" id="KOG1815">
    <property type="taxonomic scope" value="Eukaryota"/>
</dbReference>
<dbReference type="PROSITE" id="PS51873">
    <property type="entry name" value="TRIAD"/>
    <property type="match status" value="1"/>
</dbReference>
<dbReference type="Pfam" id="PF19422">
    <property type="entry name" value="Ariadne"/>
    <property type="match status" value="1"/>
</dbReference>
<evidence type="ECO:0000256" key="3">
    <source>
        <dbReference type="ARBA" id="ARBA00003976"/>
    </source>
</evidence>
<dbReference type="InterPro" id="IPR031127">
    <property type="entry name" value="E3_UB_ligase_RBR"/>
</dbReference>
<dbReference type="OrthoDB" id="10009520at2759"/>
<keyword evidence="7" id="KW-0808">Transferase</keyword>
<evidence type="ECO:0000313" key="17">
    <source>
        <dbReference type="Proteomes" id="UP000030645"/>
    </source>
</evidence>
<dbReference type="GO" id="GO:0008270">
    <property type="term" value="F:zinc ion binding"/>
    <property type="evidence" value="ECO:0007669"/>
    <property type="project" value="UniProtKB-KW"/>
</dbReference>
<evidence type="ECO:0000256" key="2">
    <source>
        <dbReference type="ARBA" id="ARBA00001947"/>
    </source>
</evidence>
<keyword evidence="8" id="KW-0479">Metal-binding</keyword>
<evidence type="ECO:0000256" key="5">
    <source>
        <dbReference type="ARBA" id="ARBA00005884"/>
    </source>
</evidence>
<evidence type="ECO:0000259" key="15">
    <source>
        <dbReference type="PROSITE" id="PS51873"/>
    </source>
</evidence>
<dbReference type="EMBL" id="KE345585">
    <property type="protein sequence ID" value="EXC07340.1"/>
    <property type="molecule type" value="Genomic_DNA"/>
</dbReference>
<evidence type="ECO:0000256" key="6">
    <source>
        <dbReference type="ARBA" id="ARBA00012251"/>
    </source>
</evidence>
<dbReference type="Pfam" id="PF01485">
    <property type="entry name" value="IBR"/>
    <property type="match status" value="1"/>
</dbReference>
<keyword evidence="9" id="KW-0677">Repeat</keyword>
<dbReference type="CDD" id="cd20346">
    <property type="entry name" value="BRcat_RBR_ANKIB1"/>
    <property type="match status" value="1"/>
</dbReference>
<dbReference type="SMART" id="SM00647">
    <property type="entry name" value="IBR"/>
    <property type="match status" value="2"/>
</dbReference>
<proteinExistence type="inferred from homology"/>
<dbReference type="Gene3D" id="3.30.40.10">
    <property type="entry name" value="Zinc/RING finger domain, C3HC4 (zinc finger)"/>
    <property type="match status" value="1"/>
</dbReference>
<dbReference type="Pfam" id="PF21235">
    <property type="entry name" value="UBA_ARI1"/>
    <property type="match status" value="1"/>
</dbReference>
<dbReference type="FunFam" id="3.30.40.10:FF:000019">
    <property type="entry name" value="RBR-type E3 ubiquitin transferase"/>
    <property type="match status" value="1"/>
</dbReference>
<evidence type="ECO:0000256" key="11">
    <source>
        <dbReference type="ARBA" id="ARBA00022786"/>
    </source>
</evidence>
<evidence type="ECO:0000256" key="10">
    <source>
        <dbReference type="ARBA" id="ARBA00022771"/>
    </source>
</evidence>
<evidence type="ECO:0000256" key="9">
    <source>
        <dbReference type="ARBA" id="ARBA00022737"/>
    </source>
</evidence>
<dbReference type="STRING" id="981085.W9RSZ8"/>
<dbReference type="PANTHER" id="PTHR11685">
    <property type="entry name" value="RBR FAMILY RING FINGER AND IBR DOMAIN-CONTAINING"/>
    <property type="match status" value="1"/>
</dbReference>
<dbReference type="InterPro" id="IPR044066">
    <property type="entry name" value="TRIAD_supradom"/>
</dbReference>
<evidence type="ECO:0000256" key="12">
    <source>
        <dbReference type="ARBA" id="ARBA00022833"/>
    </source>
</evidence>
<gene>
    <name evidence="16" type="ORF">L484_021248</name>
</gene>
<evidence type="ECO:0000256" key="13">
    <source>
        <dbReference type="PROSITE-ProRule" id="PRU00175"/>
    </source>
</evidence>
<dbReference type="InterPro" id="IPR002867">
    <property type="entry name" value="IBR_dom"/>
</dbReference>
<dbReference type="Gene3D" id="1.20.120.1750">
    <property type="match status" value="1"/>
</dbReference>
<dbReference type="InterPro" id="IPR048962">
    <property type="entry name" value="ARIH1-like_UBL"/>
</dbReference>
<dbReference type="Proteomes" id="UP000030645">
    <property type="component" value="Unassembled WGS sequence"/>
</dbReference>
<dbReference type="InterPro" id="IPR013083">
    <property type="entry name" value="Znf_RING/FYVE/PHD"/>
</dbReference>
<evidence type="ECO:0000313" key="16">
    <source>
        <dbReference type="EMBL" id="EXC07340.1"/>
    </source>
</evidence>
<dbReference type="AlphaFoldDB" id="W9RSZ8"/>
<dbReference type="SUPFAM" id="SSF57850">
    <property type="entry name" value="RING/U-box"/>
    <property type="match status" value="3"/>
</dbReference>
<protein>
    <recommendedName>
        <fullName evidence="6">RBR-type E3 ubiquitin transferase</fullName>
        <ecNumber evidence="6">2.3.2.31</ecNumber>
    </recommendedName>
</protein>
<comment type="pathway">
    <text evidence="4">Protein modification; protein ubiquitination.</text>
</comment>
<feature type="domain" description="RING-type" evidence="14">
    <location>
        <begin position="102"/>
        <end position="145"/>
    </location>
</feature>
<accession>W9RSZ8</accession>
<keyword evidence="12" id="KW-0862">Zinc</keyword>
<dbReference type="Pfam" id="PF22191">
    <property type="entry name" value="IBR_1"/>
    <property type="match status" value="1"/>
</dbReference>
<keyword evidence="17" id="KW-1185">Reference proteome</keyword>
<organism evidence="16 17">
    <name type="scientific">Morus notabilis</name>
    <dbReference type="NCBI Taxonomy" id="981085"/>
    <lineage>
        <taxon>Eukaryota</taxon>
        <taxon>Viridiplantae</taxon>
        <taxon>Streptophyta</taxon>
        <taxon>Embryophyta</taxon>
        <taxon>Tracheophyta</taxon>
        <taxon>Spermatophyta</taxon>
        <taxon>Magnoliopsida</taxon>
        <taxon>eudicotyledons</taxon>
        <taxon>Gunneridae</taxon>
        <taxon>Pentapetalae</taxon>
        <taxon>rosids</taxon>
        <taxon>fabids</taxon>
        <taxon>Rosales</taxon>
        <taxon>Moraceae</taxon>
        <taxon>Moreae</taxon>
        <taxon>Morus</taxon>
    </lineage>
</organism>
<dbReference type="GO" id="GO:0061630">
    <property type="term" value="F:ubiquitin protein ligase activity"/>
    <property type="evidence" value="ECO:0007669"/>
    <property type="project" value="UniProtKB-EC"/>
</dbReference>
<evidence type="ECO:0000259" key="14">
    <source>
        <dbReference type="PROSITE" id="PS50089"/>
    </source>
</evidence>
<dbReference type="InterPro" id="IPR001841">
    <property type="entry name" value="Znf_RING"/>
</dbReference>